<dbReference type="GO" id="GO:0004497">
    <property type="term" value="F:monooxygenase activity"/>
    <property type="evidence" value="ECO:0007669"/>
    <property type="project" value="InterPro"/>
</dbReference>
<protein>
    <recommendedName>
        <fullName evidence="3">Cytochrome P450</fullName>
    </recommendedName>
</protein>
<reference evidence="1" key="1">
    <citation type="journal article" date="2023" name="Nat. Commun.">
        <title>Diploid and tetraploid genomes of Acorus and the evolution of monocots.</title>
        <authorList>
            <person name="Ma L."/>
            <person name="Liu K.W."/>
            <person name="Li Z."/>
            <person name="Hsiao Y.Y."/>
            <person name="Qi Y."/>
            <person name="Fu T."/>
            <person name="Tang G.D."/>
            <person name="Zhang D."/>
            <person name="Sun W.H."/>
            <person name="Liu D.K."/>
            <person name="Li Y."/>
            <person name="Chen G.Z."/>
            <person name="Liu X.D."/>
            <person name="Liao X.Y."/>
            <person name="Jiang Y.T."/>
            <person name="Yu X."/>
            <person name="Hao Y."/>
            <person name="Huang J."/>
            <person name="Zhao X.W."/>
            <person name="Ke S."/>
            <person name="Chen Y.Y."/>
            <person name="Wu W.L."/>
            <person name="Hsu J.L."/>
            <person name="Lin Y.F."/>
            <person name="Huang M.D."/>
            <person name="Li C.Y."/>
            <person name="Huang L."/>
            <person name="Wang Z.W."/>
            <person name="Zhao X."/>
            <person name="Zhong W.Y."/>
            <person name="Peng D.H."/>
            <person name="Ahmad S."/>
            <person name="Lan S."/>
            <person name="Zhang J.S."/>
            <person name="Tsai W.C."/>
            <person name="Van de Peer Y."/>
            <person name="Liu Z.J."/>
        </authorList>
    </citation>
    <scope>NUCLEOTIDE SEQUENCE</scope>
    <source>
        <strain evidence="1">CP</strain>
    </source>
</reference>
<dbReference type="GO" id="GO:0016705">
    <property type="term" value="F:oxidoreductase activity, acting on paired donors, with incorporation or reduction of molecular oxygen"/>
    <property type="evidence" value="ECO:0007669"/>
    <property type="project" value="InterPro"/>
</dbReference>
<dbReference type="InterPro" id="IPR036396">
    <property type="entry name" value="Cyt_P450_sf"/>
</dbReference>
<dbReference type="GO" id="GO:0020037">
    <property type="term" value="F:heme binding"/>
    <property type="evidence" value="ECO:0007669"/>
    <property type="project" value="InterPro"/>
</dbReference>
<name>A0AAV9C4D2_ACOCL</name>
<dbReference type="Pfam" id="PF00067">
    <property type="entry name" value="p450"/>
    <property type="match status" value="1"/>
</dbReference>
<dbReference type="Gene3D" id="1.10.630.10">
    <property type="entry name" value="Cytochrome P450"/>
    <property type="match status" value="1"/>
</dbReference>
<organism evidence="1 2">
    <name type="scientific">Acorus calamus</name>
    <name type="common">Sweet flag</name>
    <dbReference type="NCBI Taxonomy" id="4465"/>
    <lineage>
        <taxon>Eukaryota</taxon>
        <taxon>Viridiplantae</taxon>
        <taxon>Streptophyta</taxon>
        <taxon>Embryophyta</taxon>
        <taxon>Tracheophyta</taxon>
        <taxon>Spermatophyta</taxon>
        <taxon>Magnoliopsida</taxon>
        <taxon>Liliopsida</taxon>
        <taxon>Acoraceae</taxon>
        <taxon>Acorus</taxon>
    </lineage>
</organism>
<evidence type="ECO:0000313" key="2">
    <source>
        <dbReference type="Proteomes" id="UP001180020"/>
    </source>
</evidence>
<dbReference type="Proteomes" id="UP001180020">
    <property type="component" value="Unassembled WGS sequence"/>
</dbReference>
<sequence>MKTIPPFAYIPYGAGQCMCIGNEFARVEALVVIHCLLTEYEWRQLIPDEPISHDSMSKGLPINIIVRNSM</sequence>
<reference evidence="1" key="2">
    <citation type="submission" date="2023-06" db="EMBL/GenBank/DDBJ databases">
        <authorList>
            <person name="Ma L."/>
            <person name="Liu K.-W."/>
            <person name="Li Z."/>
            <person name="Hsiao Y.-Y."/>
            <person name="Qi Y."/>
            <person name="Fu T."/>
            <person name="Tang G."/>
            <person name="Zhang D."/>
            <person name="Sun W.-H."/>
            <person name="Liu D.-K."/>
            <person name="Li Y."/>
            <person name="Chen G.-Z."/>
            <person name="Liu X.-D."/>
            <person name="Liao X.-Y."/>
            <person name="Jiang Y.-T."/>
            <person name="Yu X."/>
            <person name="Hao Y."/>
            <person name="Huang J."/>
            <person name="Zhao X.-W."/>
            <person name="Ke S."/>
            <person name="Chen Y.-Y."/>
            <person name="Wu W.-L."/>
            <person name="Hsu J.-L."/>
            <person name="Lin Y.-F."/>
            <person name="Huang M.-D."/>
            <person name="Li C.-Y."/>
            <person name="Huang L."/>
            <person name="Wang Z.-W."/>
            <person name="Zhao X."/>
            <person name="Zhong W.-Y."/>
            <person name="Peng D.-H."/>
            <person name="Ahmad S."/>
            <person name="Lan S."/>
            <person name="Zhang J.-S."/>
            <person name="Tsai W.-C."/>
            <person name="Van De Peer Y."/>
            <person name="Liu Z.-J."/>
        </authorList>
    </citation>
    <scope>NUCLEOTIDE SEQUENCE</scope>
    <source>
        <strain evidence="1">CP</strain>
        <tissue evidence="1">Leaves</tissue>
    </source>
</reference>
<dbReference type="GO" id="GO:0005506">
    <property type="term" value="F:iron ion binding"/>
    <property type="evidence" value="ECO:0007669"/>
    <property type="project" value="InterPro"/>
</dbReference>
<comment type="caution">
    <text evidence="1">The sequence shown here is derived from an EMBL/GenBank/DDBJ whole genome shotgun (WGS) entry which is preliminary data.</text>
</comment>
<gene>
    <name evidence="1" type="ORF">QJS10_CPB21g01610</name>
</gene>
<dbReference type="EMBL" id="JAUJYO010000021">
    <property type="protein sequence ID" value="KAK1283619.1"/>
    <property type="molecule type" value="Genomic_DNA"/>
</dbReference>
<keyword evidence="2" id="KW-1185">Reference proteome</keyword>
<evidence type="ECO:0000313" key="1">
    <source>
        <dbReference type="EMBL" id="KAK1283619.1"/>
    </source>
</evidence>
<evidence type="ECO:0008006" key="3">
    <source>
        <dbReference type="Google" id="ProtNLM"/>
    </source>
</evidence>
<proteinExistence type="predicted"/>
<dbReference type="SUPFAM" id="SSF48264">
    <property type="entry name" value="Cytochrome P450"/>
    <property type="match status" value="1"/>
</dbReference>
<dbReference type="AlphaFoldDB" id="A0AAV9C4D2"/>
<accession>A0AAV9C4D2</accession>
<dbReference type="InterPro" id="IPR001128">
    <property type="entry name" value="Cyt_P450"/>
</dbReference>